<dbReference type="EMBL" id="JAGFBS010000011">
    <property type="protein sequence ID" value="KAG6376778.1"/>
    <property type="molecule type" value="Genomic_DNA"/>
</dbReference>
<evidence type="ECO:0000313" key="2">
    <source>
        <dbReference type="EMBL" id="KAG6376778.1"/>
    </source>
</evidence>
<protein>
    <submittedName>
        <fullName evidence="2">Uncharacterized protein</fullName>
    </submittedName>
</protein>
<feature type="compositionally biased region" description="Pro residues" evidence="1">
    <location>
        <begin position="35"/>
        <end position="45"/>
    </location>
</feature>
<feature type="compositionally biased region" description="Basic and acidic residues" evidence="1">
    <location>
        <begin position="64"/>
        <end position="74"/>
    </location>
</feature>
<keyword evidence="3" id="KW-1185">Reference proteome</keyword>
<accession>A0A8I3A9E8</accession>
<feature type="region of interest" description="Disordered" evidence="1">
    <location>
        <begin position="25"/>
        <end position="85"/>
    </location>
</feature>
<dbReference type="Proteomes" id="UP000683000">
    <property type="component" value="Unassembled WGS sequence"/>
</dbReference>
<name>A0A8I3A9E8_9AGAM</name>
<evidence type="ECO:0000256" key="1">
    <source>
        <dbReference type="SAM" id="MobiDB-lite"/>
    </source>
</evidence>
<comment type="caution">
    <text evidence="2">The sequence shown here is derived from an EMBL/GenBank/DDBJ whole genome shotgun (WGS) entry which is preliminary data.</text>
</comment>
<dbReference type="AlphaFoldDB" id="A0A8I3A9E8"/>
<sequence>MEGHNIPAPDFGALAFEAIHDAIIQAAGGANTQGDPPPARNPSPPAEAQNPLLEDPQPIGAAADAEKKKTKIGDFNEGQGPPDVIRQRPAQYTLQRISSFEFVELWYFTPMGCRDASVNLRSNADDAFGITNTNDVLTFRPIASVKASKNAIPDDALSFSDFMQAHISFLEHVKQAEWPEKHVKSLALFFWCLETHSKQEDFHGDQTILNYTATVRRQWHDKLKANNGRAFNISVINESLMNSIHLKVGTSKFQRLASSVSPLFLFITLALDSLLYAPPIPTMFTPHNSTHVPPLMSTLTSTTPMHISSNHLHT</sequence>
<evidence type="ECO:0000313" key="3">
    <source>
        <dbReference type="Proteomes" id="UP000683000"/>
    </source>
</evidence>
<dbReference type="OrthoDB" id="2688210at2759"/>
<reference evidence="2" key="1">
    <citation type="submission" date="2021-03" db="EMBL/GenBank/DDBJ databases">
        <title>Evolutionary innovations through gain and loss of genes in the ectomycorrhizal Boletales.</title>
        <authorList>
            <person name="Wu G."/>
            <person name="Miyauchi S."/>
            <person name="Morin E."/>
            <person name="Yang Z.-L."/>
            <person name="Xu J."/>
            <person name="Martin F.M."/>
        </authorList>
    </citation>
    <scope>NUCLEOTIDE SEQUENCE</scope>
    <source>
        <strain evidence="2">BR01</strain>
    </source>
</reference>
<gene>
    <name evidence="2" type="ORF">JVT61DRAFT_1802</name>
</gene>
<proteinExistence type="predicted"/>
<organism evidence="2 3">
    <name type="scientific">Boletus reticuloceps</name>
    <dbReference type="NCBI Taxonomy" id="495285"/>
    <lineage>
        <taxon>Eukaryota</taxon>
        <taxon>Fungi</taxon>
        <taxon>Dikarya</taxon>
        <taxon>Basidiomycota</taxon>
        <taxon>Agaricomycotina</taxon>
        <taxon>Agaricomycetes</taxon>
        <taxon>Agaricomycetidae</taxon>
        <taxon>Boletales</taxon>
        <taxon>Boletineae</taxon>
        <taxon>Boletaceae</taxon>
        <taxon>Boletoideae</taxon>
        <taxon>Boletus</taxon>
    </lineage>
</organism>